<proteinExistence type="predicted"/>
<evidence type="ECO:0000313" key="1">
    <source>
        <dbReference type="EMBL" id="KIL50019.1"/>
    </source>
</evidence>
<dbReference type="PATRIC" id="fig|889306.3.peg.1498"/>
<sequence length="51" mass="6049">MQQNHVQQLIDTQATLRMILKEEKISQDLEMCYKFVIGHIKTITPDFQNTK</sequence>
<protein>
    <submittedName>
        <fullName evidence="1">Uncharacterized protein</fullName>
    </submittedName>
</protein>
<dbReference type="Proteomes" id="UP000031938">
    <property type="component" value="Unassembled WGS sequence"/>
</dbReference>
<name>A0A0C2S7Q5_9BACL</name>
<reference evidence="1 2" key="1">
    <citation type="submission" date="2015-01" db="EMBL/GenBank/DDBJ databases">
        <title>Genome sequencing of Jeotgalibacillus soli.</title>
        <authorList>
            <person name="Goh K.M."/>
            <person name="Chan K.-G."/>
            <person name="Yaakop A.S."/>
            <person name="Ee R."/>
            <person name="Gan H.M."/>
            <person name="Chan C.S."/>
        </authorList>
    </citation>
    <scope>NUCLEOTIDE SEQUENCE [LARGE SCALE GENOMIC DNA]</scope>
    <source>
        <strain evidence="1 2">P9</strain>
    </source>
</reference>
<evidence type="ECO:0000313" key="2">
    <source>
        <dbReference type="Proteomes" id="UP000031938"/>
    </source>
</evidence>
<accession>A0A0C2S7Q5</accession>
<comment type="caution">
    <text evidence="1">The sequence shown here is derived from an EMBL/GenBank/DDBJ whole genome shotgun (WGS) entry which is preliminary data.</text>
</comment>
<dbReference type="RefSeq" id="WP_157841456.1">
    <property type="nucleotide sequence ID" value="NZ_JXRP01000009.1"/>
</dbReference>
<keyword evidence="2" id="KW-1185">Reference proteome</keyword>
<dbReference type="EMBL" id="JXRP01000009">
    <property type="protein sequence ID" value="KIL50019.1"/>
    <property type="molecule type" value="Genomic_DNA"/>
</dbReference>
<dbReference type="AlphaFoldDB" id="A0A0C2S7Q5"/>
<organism evidence="1 2">
    <name type="scientific">Jeotgalibacillus soli</name>
    <dbReference type="NCBI Taxonomy" id="889306"/>
    <lineage>
        <taxon>Bacteria</taxon>
        <taxon>Bacillati</taxon>
        <taxon>Bacillota</taxon>
        <taxon>Bacilli</taxon>
        <taxon>Bacillales</taxon>
        <taxon>Caryophanaceae</taxon>
        <taxon>Jeotgalibacillus</taxon>
    </lineage>
</organism>
<gene>
    <name evidence="1" type="ORF">KP78_14870</name>
</gene>